<keyword evidence="4" id="KW-0732">Signal</keyword>
<evidence type="ECO:0000256" key="3">
    <source>
        <dbReference type="ARBA" id="ARBA00022723"/>
    </source>
</evidence>
<dbReference type="Pfam" id="PF03150">
    <property type="entry name" value="CCP_MauG"/>
    <property type="match status" value="1"/>
</dbReference>
<keyword evidence="6" id="KW-0560">Oxidoreductase</keyword>
<dbReference type="InterPro" id="IPR004852">
    <property type="entry name" value="Di-haem_cyt_c_peroxidsae"/>
</dbReference>
<comment type="subcellular location">
    <subcellularLocation>
        <location evidence="1">Periplasm</location>
    </subcellularLocation>
</comment>
<protein>
    <submittedName>
        <fullName evidence="10">Cytochrome c peroxidase</fullName>
    </submittedName>
</protein>
<dbReference type="Proteomes" id="UP001431634">
    <property type="component" value="Unassembled WGS sequence"/>
</dbReference>
<dbReference type="PANTHER" id="PTHR30600">
    <property type="entry name" value="CYTOCHROME C PEROXIDASE-RELATED"/>
    <property type="match status" value="1"/>
</dbReference>
<evidence type="ECO:0000256" key="1">
    <source>
        <dbReference type="ARBA" id="ARBA00004418"/>
    </source>
</evidence>
<sequence>MKIKVIVAALCIGTSTLHLTLPGNSKTQSTENSALQERIKLGRYLFYDGDLSKDGSMSCATCHRQKHAFTDNNKTHPGVNSDEGIFNVPTLSNIGEFKHLTWENPDVTTLEQHAIIPITGTTPVEMGMKQQEKEIERRIAANPCYVKLFDKAFPDIKENTQSKVTFNHIIQAIGSFERTLVSNQSIWDTKKGFNKKMQQGEKLFFGKGQCATCHAPPLFTDQKFYKLNNHIKIRTPTLRNIELTAPYFHDGSIPTLQEAIVSHNQNEVLIPNLTKQEIDEITEFLKSLTDHQFITNPKFSLPPDICQQESKTIN</sequence>
<gene>
    <name evidence="10" type="ORF">QJV27_07990</name>
</gene>
<dbReference type="PROSITE" id="PS51007">
    <property type="entry name" value="CYTC"/>
    <property type="match status" value="1"/>
</dbReference>
<keyword evidence="10" id="KW-0575">Peroxidase</keyword>
<proteinExistence type="predicted"/>
<evidence type="ECO:0000256" key="8">
    <source>
        <dbReference type="PROSITE-ProRule" id="PRU00433"/>
    </source>
</evidence>
<keyword evidence="11" id="KW-1185">Reference proteome</keyword>
<keyword evidence="5" id="KW-0574">Periplasm</keyword>
<evidence type="ECO:0000256" key="2">
    <source>
        <dbReference type="ARBA" id="ARBA00022617"/>
    </source>
</evidence>
<dbReference type="PIRSF" id="PIRSF000294">
    <property type="entry name" value="Cytochrome-c_peroxidase"/>
    <property type="match status" value="1"/>
</dbReference>
<name>A0ABT6Q2F3_9PROT</name>
<organism evidence="10 11">
    <name type="scientific">Commensalibacter oyaizuii</name>
    <dbReference type="NCBI Taxonomy" id="3043873"/>
    <lineage>
        <taxon>Bacteria</taxon>
        <taxon>Pseudomonadati</taxon>
        <taxon>Pseudomonadota</taxon>
        <taxon>Alphaproteobacteria</taxon>
        <taxon>Acetobacterales</taxon>
        <taxon>Acetobacteraceae</taxon>
    </lineage>
</organism>
<reference evidence="10" key="1">
    <citation type="submission" date="2023-05" db="EMBL/GenBank/DDBJ databases">
        <title>Whole genome sequence of Commensalibacter sp.</title>
        <authorList>
            <person name="Charoenyingcharoen P."/>
            <person name="Yukphan P."/>
        </authorList>
    </citation>
    <scope>NUCLEOTIDE SEQUENCE</scope>
    <source>
        <strain evidence="10">TBRC 16381</strain>
    </source>
</reference>
<dbReference type="InterPro" id="IPR051395">
    <property type="entry name" value="Cytochrome_c_Peroxidase/MauG"/>
</dbReference>
<keyword evidence="3 8" id="KW-0479">Metal-binding</keyword>
<evidence type="ECO:0000256" key="6">
    <source>
        <dbReference type="ARBA" id="ARBA00023002"/>
    </source>
</evidence>
<accession>A0ABT6Q2F3</accession>
<dbReference type="InterPro" id="IPR036909">
    <property type="entry name" value="Cyt_c-like_dom_sf"/>
</dbReference>
<keyword evidence="2 8" id="KW-0349">Heme</keyword>
<evidence type="ECO:0000256" key="7">
    <source>
        <dbReference type="ARBA" id="ARBA00023004"/>
    </source>
</evidence>
<dbReference type="InterPro" id="IPR026259">
    <property type="entry name" value="MauG/Cytc_peroxidase"/>
</dbReference>
<feature type="domain" description="Cytochrome c" evidence="9">
    <location>
        <begin position="195"/>
        <end position="289"/>
    </location>
</feature>
<evidence type="ECO:0000256" key="4">
    <source>
        <dbReference type="ARBA" id="ARBA00022729"/>
    </source>
</evidence>
<comment type="caution">
    <text evidence="10">The sequence shown here is derived from an EMBL/GenBank/DDBJ whole genome shotgun (WGS) entry which is preliminary data.</text>
</comment>
<dbReference type="InterPro" id="IPR009056">
    <property type="entry name" value="Cyt_c-like_dom"/>
</dbReference>
<evidence type="ECO:0000313" key="10">
    <source>
        <dbReference type="EMBL" id="MDI2091310.1"/>
    </source>
</evidence>
<evidence type="ECO:0000256" key="5">
    <source>
        <dbReference type="ARBA" id="ARBA00022764"/>
    </source>
</evidence>
<dbReference type="GO" id="GO:0004601">
    <property type="term" value="F:peroxidase activity"/>
    <property type="evidence" value="ECO:0007669"/>
    <property type="project" value="UniProtKB-KW"/>
</dbReference>
<dbReference type="SUPFAM" id="SSF46626">
    <property type="entry name" value="Cytochrome c"/>
    <property type="match status" value="2"/>
</dbReference>
<evidence type="ECO:0000313" key="11">
    <source>
        <dbReference type="Proteomes" id="UP001431634"/>
    </source>
</evidence>
<dbReference type="Pfam" id="PF00034">
    <property type="entry name" value="Cytochrom_C"/>
    <property type="match status" value="1"/>
</dbReference>
<dbReference type="Gene3D" id="1.10.760.10">
    <property type="entry name" value="Cytochrome c-like domain"/>
    <property type="match status" value="3"/>
</dbReference>
<dbReference type="RefSeq" id="WP_281448406.1">
    <property type="nucleotide sequence ID" value="NZ_JASBAO010000001.1"/>
</dbReference>
<dbReference type="EMBL" id="JASBAO010000001">
    <property type="protein sequence ID" value="MDI2091310.1"/>
    <property type="molecule type" value="Genomic_DNA"/>
</dbReference>
<keyword evidence="7 8" id="KW-0408">Iron</keyword>
<evidence type="ECO:0000259" key="9">
    <source>
        <dbReference type="PROSITE" id="PS51007"/>
    </source>
</evidence>